<comment type="subunit">
    <text evidence="3">Component of the EKC/KEOPS complex composed of at least BUD32, CGI121, GON7, KAE1 and PCC1; the whole complex dimerizes.</text>
</comment>
<dbReference type="GO" id="GO:0005634">
    <property type="term" value="C:nucleus"/>
    <property type="evidence" value="ECO:0007669"/>
    <property type="project" value="TreeGrafter"/>
</dbReference>
<evidence type="ECO:0000313" key="14">
    <source>
        <dbReference type="Proteomes" id="UP001149165"/>
    </source>
</evidence>
<dbReference type="GO" id="GO:0005524">
    <property type="term" value="F:ATP binding"/>
    <property type="evidence" value="ECO:0007669"/>
    <property type="project" value="InterPro"/>
</dbReference>
<dbReference type="Gene3D" id="1.10.510.10">
    <property type="entry name" value="Transferase(Phosphotransferase) domain 1"/>
    <property type="match status" value="1"/>
</dbReference>
<gene>
    <name evidence="13" type="ORF">N7456_011366</name>
</gene>
<dbReference type="Proteomes" id="UP001149165">
    <property type="component" value="Unassembled WGS sequence"/>
</dbReference>
<reference evidence="13" key="1">
    <citation type="submission" date="2022-11" db="EMBL/GenBank/DDBJ databases">
        <authorList>
            <person name="Petersen C."/>
        </authorList>
    </citation>
    <scope>NUCLEOTIDE SEQUENCE</scope>
    <source>
        <strain evidence="13">IBT 30069</strain>
    </source>
</reference>
<comment type="function">
    <text evidence="1">Component of the EKC/KEOPS complex that is required for the formation of a threonylcarbamoyl group on adenosine at position 37 (t(6)A37) in tRNAs that read codons beginning with adenine. The complex is probably involved in the transfer of the threonylcarbamoyl moiety of threonylcarbamoyl-AMP (TC-AMP) to the N6 group of A37. BUD32 has ATPase activity in the context of the EKC/KEOPS complex and likely plays a supporting role to the catalytic subunit KAE1. The EKC/KEOPS complex also promotes both telomere uncapping and telomere elongation. The complex is required for efficient recruitment of transcriptional coactivators.</text>
</comment>
<comment type="catalytic activity">
    <reaction evidence="10">
        <text>L-threonyl-[protein] + ATP = O-phospho-L-threonyl-[protein] + ADP + H(+)</text>
        <dbReference type="Rhea" id="RHEA:46608"/>
        <dbReference type="Rhea" id="RHEA-COMP:11060"/>
        <dbReference type="Rhea" id="RHEA-COMP:11605"/>
        <dbReference type="ChEBI" id="CHEBI:15378"/>
        <dbReference type="ChEBI" id="CHEBI:30013"/>
        <dbReference type="ChEBI" id="CHEBI:30616"/>
        <dbReference type="ChEBI" id="CHEBI:61977"/>
        <dbReference type="ChEBI" id="CHEBI:456216"/>
        <dbReference type="EC" id="2.7.11.1"/>
    </reaction>
</comment>
<dbReference type="InterPro" id="IPR000719">
    <property type="entry name" value="Prot_kinase_dom"/>
</dbReference>
<dbReference type="EMBL" id="JAPQKH010000007">
    <property type="protein sequence ID" value="KAJ5087750.1"/>
    <property type="molecule type" value="Genomic_DNA"/>
</dbReference>
<evidence type="ECO:0000256" key="10">
    <source>
        <dbReference type="ARBA" id="ARBA00047899"/>
    </source>
</evidence>
<dbReference type="EC" id="2.7.11.1" evidence="4"/>
<dbReference type="InterPro" id="IPR011009">
    <property type="entry name" value="Kinase-like_dom_sf"/>
</dbReference>
<dbReference type="PROSITE" id="PS50011">
    <property type="entry name" value="PROTEIN_KINASE_DOM"/>
    <property type="match status" value="1"/>
</dbReference>
<comment type="subcellular location">
    <subcellularLocation>
        <location evidence="2">Chromosome</location>
        <location evidence="2">Telomere</location>
    </subcellularLocation>
</comment>
<dbReference type="GO" id="GO:0044773">
    <property type="term" value="P:mitotic DNA damage checkpoint signaling"/>
    <property type="evidence" value="ECO:0007669"/>
    <property type="project" value="TreeGrafter"/>
</dbReference>
<evidence type="ECO:0000256" key="3">
    <source>
        <dbReference type="ARBA" id="ARBA00011534"/>
    </source>
</evidence>
<evidence type="ECO:0000256" key="2">
    <source>
        <dbReference type="ARBA" id="ARBA00004574"/>
    </source>
</evidence>
<sequence>MSLGSSKEPQPGMPDTKAKPIIYEPQLTEILGQGSTSLVARIRPGLVVKYPRYMWWHAKSPRDNPFVQDAKRAFEVEAKILDLLGTHIRIIHYLGISDDPRGLLFEEATGSHGNLQTYIDQHQHHHDITLTLRLEWCLQAAEAIQYIHRKDVIHSDLRPENFLLHSDSKENLNLVLCDFGGSKSDELEIDTEHLPDSGFFNPAWPWVPTKAVDIFSLGSVFYTIMTGHWPYKSPGPFESSKEKYEYEEMVDDIFSRQKFPPVDELYCGSITQGCWTERYSDVSVLVQDLACLLAEMNESNERSPI</sequence>
<evidence type="ECO:0000256" key="9">
    <source>
        <dbReference type="ARBA" id="ARBA00033194"/>
    </source>
</evidence>
<keyword evidence="7" id="KW-0158">Chromosome</keyword>
<accession>A0A9W9K001</accession>
<dbReference type="OrthoDB" id="1668230at2759"/>
<comment type="catalytic activity">
    <reaction evidence="11">
        <text>L-seryl-[protein] + ATP = O-phospho-L-seryl-[protein] + ADP + H(+)</text>
        <dbReference type="Rhea" id="RHEA:17989"/>
        <dbReference type="Rhea" id="RHEA-COMP:9863"/>
        <dbReference type="Rhea" id="RHEA-COMP:11604"/>
        <dbReference type="ChEBI" id="CHEBI:15378"/>
        <dbReference type="ChEBI" id="CHEBI:29999"/>
        <dbReference type="ChEBI" id="CHEBI:30616"/>
        <dbReference type="ChEBI" id="CHEBI:83421"/>
        <dbReference type="ChEBI" id="CHEBI:456216"/>
        <dbReference type="EC" id="2.7.11.1"/>
    </reaction>
</comment>
<evidence type="ECO:0000256" key="7">
    <source>
        <dbReference type="ARBA" id="ARBA00022895"/>
    </source>
</evidence>
<proteinExistence type="predicted"/>
<organism evidence="13 14">
    <name type="scientific">Penicillium angulare</name>
    <dbReference type="NCBI Taxonomy" id="116970"/>
    <lineage>
        <taxon>Eukaryota</taxon>
        <taxon>Fungi</taxon>
        <taxon>Dikarya</taxon>
        <taxon>Ascomycota</taxon>
        <taxon>Pezizomycotina</taxon>
        <taxon>Eurotiomycetes</taxon>
        <taxon>Eurotiomycetidae</taxon>
        <taxon>Eurotiales</taxon>
        <taxon>Aspergillaceae</taxon>
        <taxon>Penicillium</taxon>
    </lineage>
</organism>
<evidence type="ECO:0000256" key="8">
    <source>
        <dbReference type="ARBA" id="ARBA00030980"/>
    </source>
</evidence>
<name>A0A9W9K001_9EURO</name>
<dbReference type="InterPro" id="IPR008266">
    <property type="entry name" value="Tyr_kinase_AS"/>
</dbReference>
<evidence type="ECO:0000313" key="13">
    <source>
        <dbReference type="EMBL" id="KAJ5087750.1"/>
    </source>
</evidence>
<evidence type="ECO:0000256" key="4">
    <source>
        <dbReference type="ARBA" id="ARBA00012513"/>
    </source>
</evidence>
<dbReference type="PANTHER" id="PTHR44167">
    <property type="entry name" value="OVARIAN-SPECIFIC SERINE/THREONINE-PROTEIN KINASE LOK-RELATED"/>
    <property type="match status" value="1"/>
</dbReference>
<keyword evidence="7" id="KW-0779">Telomere</keyword>
<dbReference type="GO" id="GO:0004674">
    <property type="term" value="F:protein serine/threonine kinase activity"/>
    <property type="evidence" value="ECO:0007669"/>
    <property type="project" value="UniProtKB-EC"/>
</dbReference>
<reference evidence="13" key="2">
    <citation type="journal article" date="2023" name="IMA Fungus">
        <title>Comparative genomic study of the Penicillium genus elucidates a diverse pangenome and 15 lateral gene transfer events.</title>
        <authorList>
            <person name="Petersen C."/>
            <person name="Sorensen T."/>
            <person name="Nielsen M.R."/>
            <person name="Sondergaard T.E."/>
            <person name="Sorensen J.L."/>
            <person name="Fitzpatrick D.A."/>
            <person name="Frisvad J.C."/>
            <person name="Nielsen K.L."/>
        </authorList>
    </citation>
    <scope>NUCLEOTIDE SEQUENCE</scope>
    <source>
        <strain evidence="13">IBT 30069</strain>
    </source>
</reference>
<keyword evidence="14" id="KW-1185">Reference proteome</keyword>
<dbReference type="PANTHER" id="PTHR44167:SF24">
    <property type="entry name" value="SERINE_THREONINE-PROTEIN KINASE CHK2"/>
    <property type="match status" value="1"/>
</dbReference>
<dbReference type="AlphaFoldDB" id="A0A9W9K001"/>
<evidence type="ECO:0000256" key="1">
    <source>
        <dbReference type="ARBA" id="ARBA00003747"/>
    </source>
</evidence>
<evidence type="ECO:0000256" key="6">
    <source>
        <dbReference type="ARBA" id="ARBA00019973"/>
    </source>
</evidence>
<evidence type="ECO:0000259" key="12">
    <source>
        <dbReference type="PROSITE" id="PS50011"/>
    </source>
</evidence>
<dbReference type="GO" id="GO:0000781">
    <property type="term" value="C:chromosome, telomeric region"/>
    <property type="evidence" value="ECO:0007669"/>
    <property type="project" value="UniProtKB-SubCell"/>
</dbReference>
<protein>
    <recommendedName>
        <fullName evidence="6">EKC/KEOPS complex subunit BUD32</fullName>
        <ecNumber evidence="4">2.7.11.1</ecNumber>
    </recommendedName>
    <alternativeName>
        <fullName evidence="8 9">Atypical Serine/threonine protein kinase BUD32</fullName>
    </alternativeName>
    <alternativeName>
        <fullName evidence="5">EKC/KEOPS complex subunit bud32</fullName>
    </alternativeName>
</protein>
<evidence type="ECO:0000256" key="5">
    <source>
        <dbReference type="ARBA" id="ARBA00013948"/>
    </source>
</evidence>
<feature type="domain" description="Protein kinase" evidence="12">
    <location>
        <begin position="25"/>
        <end position="305"/>
    </location>
</feature>
<dbReference type="PROSITE" id="PS00109">
    <property type="entry name" value="PROTEIN_KINASE_TYR"/>
    <property type="match status" value="1"/>
</dbReference>
<comment type="caution">
    <text evidence="13">The sequence shown here is derived from an EMBL/GenBank/DDBJ whole genome shotgun (WGS) entry which is preliminary data.</text>
</comment>
<evidence type="ECO:0000256" key="11">
    <source>
        <dbReference type="ARBA" id="ARBA00048679"/>
    </source>
</evidence>
<dbReference type="SUPFAM" id="SSF56112">
    <property type="entry name" value="Protein kinase-like (PK-like)"/>
    <property type="match status" value="1"/>
</dbReference>
<dbReference type="Pfam" id="PF00069">
    <property type="entry name" value="Pkinase"/>
    <property type="match status" value="1"/>
</dbReference>
<dbReference type="CDD" id="cd00180">
    <property type="entry name" value="PKc"/>
    <property type="match status" value="1"/>
</dbReference>